<dbReference type="EMBL" id="CP036279">
    <property type="protein sequence ID" value="QDU61175.1"/>
    <property type="molecule type" value="Genomic_DNA"/>
</dbReference>
<protein>
    <submittedName>
        <fullName evidence="4">Mycothiol acetyltransferase</fullName>
        <ecNumber evidence="4">2.3.1.189</ecNumber>
    </submittedName>
</protein>
<feature type="domain" description="N-acetyltransferase" evidence="3">
    <location>
        <begin position="44"/>
        <end position="177"/>
    </location>
</feature>
<evidence type="ECO:0000259" key="3">
    <source>
        <dbReference type="PROSITE" id="PS51186"/>
    </source>
</evidence>
<organism evidence="4 5">
    <name type="scientific">Kolteria novifilia</name>
    <dbReference type="NCBI Taxonomy" id="2527975"/>
    <lineage>
        <taxon>Bacteria</taxon>
        <taxon>Pseudomonadati</taxon>
        <taxon>Planctomycetota</taxon>
        <taxon>Planctomycetia</taxon>
        <taxon>Kolteriales</taxon>
        <taxon>Kolteriaceae</taxon>
        <taxon>Kolteria</taxon>
    </lineage>
</organism>
<dbReference type="InterPro" id="IPR000182">
    <property type="entry name" value="GNAT_dom"/>
</dbReference>
<evidence type="ECO:0000313" key="4">
    <source>
        <dbReference type="EMBL" id="QDU61175.1"/>
    </source>
</evidence>
<dbReference type="Gene3D" id="3.40.630.30">
    <property type="match status" value="1"/>
</dbReference>
<dbReference type="PROSITE" id="PS51186">
    <property type="entry name" value="GNAT"/>
    <property type="match status" value="1"/>
</dbReference>
<dbReference type="Pfam" id="PF00583">
    <property type="entry name" value="Acetyltransf_1"/>
    <property type="match status" value="1"/>
</dbReference>
<dbReference type="PANTHER" id="PTHR43420:SF44">
    <property type="entry name" value="ACETYLTRANSFERASE YPEA"/>
    <property type="match status" value="1"/>
</dbReference>
<dbReference type="PANTHER" id="PTHR43420">
    <property type="entry name" value="ACETYLTRANSFERASE"/>
    <property type="match status" value="1"/>
</dbReference>
<dbReference type="OrthoDB" id="273614at2"/>
<dbReference type="EC" id="2.3.1.189" evidence="4"/>
<dbReference type="CDD" id="cd04301">
    <property type="entry name" value="NAT_SF"/>
    <property type="match status" value="1"/>
</dbReference>
<dbReference type="InterPro" id="IPR050680">
    <property type="entry name" value="YpeA/RimI_acetyltransf"/>
</dbReference>
<dbReference type="KEGG" id="knv:Pan216_20290"/>
<sequence>MVVTYVKRYRMEIDLSELPPLIDLPEGYYWVAWHRAMLDHHARVKFRCFHDELDARIFPCLGQEDGCQRLMREISSRKGFIPQATWLLGDSVGYVGTVQGVADRTGTGMIQNLGVVPEARGRGLGAALLLKSLHGFRSVNLRMGSLEVTAENRGALSLYRKIGFRRSRTLYKAIQEG</sequence>
<keyword evidence="1 4" id="KW-0808">Transferase</keyword>
<proteinExistence type="predicted"/>
<reference evidence="4 5" key="1">
    <citation type="submission" date="2019-02" db="EMBL/GenBank/DDBJ databases">
        <title>Deep-cultivation of Planctomycetes and their phenomic and genomic characterization uncovers novel biology.</title>
        <authorList>
            <person name="Wiegand S."/>
            <person name="Jogler M."/>
            <person name="Boedeker C."/>
            <person name="Pinto D."/>
            <person name="Vollmers J."/>
            <person name="Rivas-Marin E."/>
            <person name="Kohn T."/>
            <person name="Peeters S.H."/>
            <person name="Heuer A."/>
            <person name="Rast P."/>
            <person name="Oberbeckmann S."/>
            <person name="Bunk B."/>
            <person name="Jeske O."/>
            <person name="Meyerdierks A."/>
            <person name="Storesund J.E."/>
            <person name="Kallscheuer N."/>
            <person name="Luecker S."/>
            <person name="Lage O.M."/>
            <person name="Pohl T."/>
            <person name="Merkel B.J."/>
            <person name="Hornburger P."/>
            <person name="Mueller R.-W."/>
            <person name="Bruemmer F."/>
            <person name="Labrenz M."/>
            <person name="Spormann A.M."/>
            <person name="Op den Camp H."/>
            <person name="Overmann J."/>
            <person name="Amann R."/>
            <person name="Jetten M.S.M."/>
            <person name="Mascher T."/>
            <person name="Medema M.H."/>
            <person name="Devos D.P."/>
            <person name="Kaster A.-K."/>
            <person name="Ovreas L."/>
            <person name="Rohde M."/>
            <person name="Galperin M.Y."/>
            <person name="Jogler C."/>
        </authorList>
    </citation>
    <scope>NUCLEOTIDE SEQUENCE [LARGE SCALE GENOMIC DNA]</scope>
    <source>
        <strain evidence="4 5">Pan216</strain>
    </source>
</reference>
<gene>
    <name evidence="4" type="primary">mshD_2</name>
    <name evidence="4" type="ORF">Pan216_20290</name>
</gene>
<dbReference type="Proteomes" id="UP000317093">
    <property type="component" value="Chromosome"/>
</dbReference>
<name>A0A518B2H5_9BACT</name>
<dbReference type="InterPro" id="IPR016181">
    <property type="entry name" value="Acyl_CoA_acyltransferase"/>
</dbReference>
<evidence type="ECO:0000256" key="1">
    <source>
        <dbReference type="ARBA" id="ARBA00022679"/>
    </source>
</evidence>
<keyword evidence="5" id="KW-1185">Reference proteome</keyword>
<accession>A0A518B2H5</accession>
<evidence type="ECO:0000256" key="2">
    <source>
        <dbReference type="ARBA" id="ARBA00023315"/>
    </source>
</evidence>
<keyword evidence="2 4" id="KW-0012">Acyltransferase</keyword>
<dbReference type="SUPFAM" id="SSF55729">
    <property type="entry name" value="Acyl-CoA N-acyltransferases (Nat)"/>
    <property type="match status" value="1"/>
</dbReference>
<dbReference type="AlphaFoldDB" id="A0A518B2H5"/>
<evidence type="ECO:0000313" key="5">
    <source>
        <dbReference type="Proteomes" id="UP000317093"/>
    </source>
</evidence>
<dbReference type="GO" id="GO:0035447">
    <property type="term" value="F:mycothiol synthase activity"/>
    <property type="evidence" value="ECO:0007669"/>
    <property type="project" value="UniProtKB-EC"/>
</dbReference>